<feature type="domain" description="DUF7708" evidence="1">
    <location>
        <begin position="164"/>
        <end position="274"/>
    </location>
</feature>
<accession>A0A7U2I1A1</accession>
<name>A0A7U2I1A1_PHANO</name>
<dbReference type="PANTHER" id="PTHR40619">
    <property type="entry name" value="FUNGAL STAND N-TERMINAL GOODBYE DOMAIN-CONTAINING PROTEIN"/>
    <property type="match status" value="1"/>
</dbReference>
<dbReference type="OrthoDB" id="5419927at2759"/>
<gene>
    <name evidence="2" type="ORF">JI435_150690</name>
</gene>
<dbReference type="AlphaFoldDB" id="A0A7U2I1A1"/>
<evidence type="ECO:0000313" key="3">
    <source>
        <dbReference type="Proteomes" id="UP000663193"/>
    </source>
</evidence>
<sequence>MAQRSFDSFPSPSRQPLAVDFIENRDTDLCDPAGELPCVFDVERHRFVSKTASLPHARSAMSLTDVELEESNMHLIKTTESFANTINTLKSKESQNSVIKNFSLSACDNWEEVMRTMDLAAKQYESRDSKSGKFRSAFRKFGDHSASIKAFVGLLPDGNYKTLCGGLTLILTAMMGHKELREKMASLLEEIPDTVIECEKYGNIYQGNNSLRACINEIHVHLLMALGDIIHWYSQPSAKRVRDSLLKNDAYGQSIDLHINKIEYSKRKFMKEASIYLAARAKLNLAVTLDTNAGVQILTQKAETLTKKADMIMEILVDQGKNAQWNKEVAEERRLREKMTQDHEAKSKEKDDEIRRLSNLLHRTSNTPRTLIASLEIDLTQAEHNKDLRAVLTFGLDESLTFQGRSGYIGKADEFRDWMSSNCSAAIFIQGHGDFEKMTPASYFITLLRESIQKLPDTLALSFFCGLHTDGEISGPAIMAKTIFGQALALNARDDSEDANGNPLLSFLGVQDVQNMQADDYDTYLSGLAQLLRNIRRRYSAIFILIDSVDFYDDEYEEEILQFISKIKRLIKVFNKRQKQENGGVLKLLMTASSQSSCFSPSSRSSLIMHMPEEIDGDEDKFEEFVRSSDED</sequence>
<dbReference type="EMBL" id="CP069032">
    <property type="protein sequence ID" value="QRC99600.1"/>
    <property type="molecule type" value="Genomic_DNA"/>
</dbReference>
<keyword evidence="3" id="KW-1185">Reference proteome</keyword>
<protein>
    <recommendedName>
        <fullName evidence="1">DUF7708 domain-containing protein</fullName>
    </recommendedName>
</protein>
<dbReference type="VEuPathDB" id="FungiDB:JI435_150690"/>
<dbReference type="PANTHER" id="PTHR40619:SF3">
    <property type="entry name" value="FUNGAL STAND N-TERMINAL GOODBYE DOMAIN-CONTAINING PROTEIN"/>
    <property type="match status" value="1"/>
</dbReference>
<dbReference type="Pfam" id="PF24809">
    <property type="entry name" value="DUF7708"/>
    <property type="match status" value="1"/>
</dbReference>
<dbReference type="InterPro" id="IPR056125">
    <property type="entry name" value="DUF7708"/>
</dbReference>
<dbReference type="Proteomes" id="UP000663193">
    <property type="component" value="Chromosome 10"/>
</dbReference>
<proteinExistence type="predicted"/>
<reference evidence="3" key="1">
    <citation type="journal article" date="2021" name="BMC Genomics">
        <title>Chromosome-level genome assembly and manually-curated proteome of model necrotroph Parastagonospora nodorum Sn15 reveals a genome-wide trove of candidate effector homologs, and redundancy of virulence-related functions within an accessory chromosome.</title>
        <authorList>
            <person name="Bertazzoni S."/>
            <person name="Jones D.A.B."/>
            <person name="Phan H.T."/>
            <person name="Tan K.-C."/>
            <person name="Hane J.K."/>
        </authorList>
    </citation>
    <scope>NUCLEOTIDE SEQUENCE [LARGE SCALE GENOMIC DNA]</scope>
    <source>
        <strain evidence="3">SN15 / ATCC MYA-4574 / FGSC 10173)</strain>
    </source>
</reference>
<evidence type="ECO:0000313" key="2">
    <source>
        <dbReference type="EMBL" id="QRC99600.1"/>
    </source>
</evidence>
<organism evidence="2 3">
    <name type="scientific">Phaeosphaeria nodorum (strain SN15 / ATCC MYA-4574 / FGSC 10173)</name>
    <name type="common">Glume blotch fungus</name>
    <name type="synonym">Parastagonospora nodorum</name>
    <dbReference type="NCBI Taxonomy" id="321614"/>
    <lineage>
        <taxon>Eukaryota</taxon>
        <taxon>Fungi</taxon>
        <taxon>Dikarya</taxon>
        <taxon>Ascomycota</taxon>
        <taxon>Pezizomycotina</taxon>
        <taxon>Dothideomycetes</taxon>
        <taxon>Pleosporomycetidae</taxon>
        <taxon>Pleosporales</taxon>
        <taxon>Pleosporineae</taxon>
        <taxon>Phaeosphaeriaceae</taxon>
        <taxon>Parastagonospora</taxon>
    </lineage>
</organism>
<evidence type="ECO:0000259" key="1">
    <source>
        <dbReference type="Pfam" id="PF24809"/>
    </source>
</evidence>